<reference evidence="4" key="1">
    <citation type="submission" date="2012-12" db="EMBL/GenBank/DDBJ databases">
        <authorList>
            <person name="Hellsten U."/>
            <person name="Grimwood J."/>
            <person name="Chapman J.A."/>
            <person name="Shapiro H."/>
            <person name="Aerts A."/>
            <person name="Otillar R.P."/>
            <person name="Terry A.Y."/>
            <person name="Boore J.L."/>
            <person name="Simakov O."/>
            <person name="Marletaz F."/>
            <person name="Cho S.-J."/>
            <person name="Edsinger-Gonzales E."/>
            <person name="Havlak P."/>
            <person name="Kuo D.-H."/>
            <person name="Larsson T."/>
            <person name="Lv J."/>
            <person name="Arendt D."/>
            <person name="Savage R."/>
            <person name="Osoegawa K."/>
            <person name="de Jong P."/>
            <person name="Lindberg D.R."/>
            <person name="Seaver E.C."/>
            <person name="Weisblat D.A."/>
            <person name="Putnam N.H."/>
            <person name="Grigoriev I.V."/>
            <person name="Rokhsar D.S."/>
        </authorList>
    </citation>
    <scope>NUCLEOTIDE SEQUENCE</scope>
    <source>
        <strain evidence="4">I ESC-2004</strain>
    </source>
</reference>
<evidence type="ECO:0000313" key="2">
    <source>
        <dbReference type="EMBL" id="ELU00408.1"/>
    </source>
</evidence>
<dbReference type="EMBL" id="KB306032">
    <property type="protein sequence ID" value="ELU00408.1"/>
    <property type="molecule type" value="Genomic_DNA"/>
</dbReference>
<evidence type="ECO:0000313" key="4">
    <source>
        <dbReference type="Proteomes" id="UP000014760"/>
    </source>
</evidence>
<dbReference type="EMBL" id="AMQN01009705">
    <property type="status" value="NOT_ANNOTATED_CDS"/>
    <property type="molecule type" value="Genomic_DNA"/>
</dbReference>
<dbReference type="EnsemblMetazoa" id="CapteT190876">
    <property type="protein sequence ID" value="CapteP190876"/>
    <property type="gene ID" value="CapteG190876"/>
</dbReference>
<feature type="region of interest" description="Disordered" evidence="1">
    <location>
        <begin position="48"/>
        <end position="73"/>
    </location>
</feature>
<evidence type="ECO:0000256" key="1">
    <source>
        <dbReference type="SAM" id="MobiDB-lite"/>
    </source>
</evidence>
<name>R7U9C4_CAPTE</name>
<dbReference type="HOGENOM" id="CLU_1385376_0_0_1"/>
<keyword evidence="4" id="KW-1185">Reference proteome</keyword>
<protein>
    <submittedName>
        <fullName evidence="2 3">Uncharacterized protein</fullName>
    </submittedName>
</protein>
<gene>
    <name evidence="2" type="ORF">CAPTEDRAFT_190876</name>
</gene>
<accession>R7U9C4</accession>
<dbReference type="AlphaFoldDB" id="R7U9C4"/>
<proteinExistence type="predicted"/>
<dbReference type="Proteomes" id="UP000014760">
    <property type="component" value="Unassembled WGS sequence"/>
</dbReference>
<evidence type="ECO:0000313" key="3">
    <source>
        <dbReference type="EnsemblMetazoa" id="CapteP190876"/>
    </source>
</evidence>
<reference evidence="3" key="3">
    <citation type="submission" date="2015-06" db="UniProtKB">
        <authorList>
            <consortium name="EnsemblMetazoa"/>
        </authorList>
    </citation>
    <scope>IDENTIFICATION</scope>
</reference>
<sequence length="197" mass="22018">MKQVQKGKEIQLVGRQGEVRQQQQQRRLSSVLHFGLRSSRVHNLLRGTRSSCLDGDNQKGVPDEAPATKDDSCQAVQGTWKNDEQDDSVEPAKTPGRKTWTLKDEAFVEKHLSDMISGDGTINCSLTLGNDSYCYFEILNDNVKKVESENLLSSKARQIALFSVHSKHYAHLVDQIKLSLCSMKSDISSLSVDKHTS</sequence>
<organism evidence="2">
    <name type="scientific">Capitella teleta</name>
    <name type="common">Polychaete worm</name>
    <dbReference type="NCBI Taxonomy" id="283909"/>
    <lineage>
        <taxon>Eukaryota</taxon>
        <taxon>Metazoa</taxon>
        <taxon>Spiralia</taxon>
        <taxon>Lophotrochozoa</taxon>
        <taxon>Annelida</taxon>
        <taxon>Polychaeta</taxon>
        <taxon>Sedentaria</taxon>
        <taxon>Scolecida</taxon>
        <taxon>Capitellidae</taxon>
        <taxon>Capitella</taxon>
    </lineage>
</organism>
<reference evidence="2 4" key="2">
    <citation type="journal article" date="2013" name="Nature">
        <title>Insights into bilaterian evolution from three spiralian genomes.</title>
        <authorList>
            <person name="Simakov O."/>
            <person name="Marletaz F."/>
            <person name="Cho S.J."/>
            <person name="Edsinger-Gonzales E."/>
            <person name="Havlak P."/>
            <person name="Hellsten U."/>
            <person name="Kuo D.H."/>
            <person name="Larsson T."/>
            <person name="Lv J."/>
            <person name="Arendt D."/>
            <person name="Savage R."/>
            <person name="Osoegawa K."/>
            <person name="de Jong P."/>
            <person name="Grimwood J."/>
            <person name="Chapman J.A."/>
            <person name="Shapiro H."/>
            <person name="Aerts A."/>
            <person name="Otillar R.P."/>
            <person name="Terry A.Y."/>
            <person name="Boore J.L."/>
            <person name="Grigoriev I.V."/>
            <person name="Lindberg D.R."/>
            <person name="Seaver E.C."/>
            <person name="Weisblat D.A."/>
            <person name="Putnam N.H."/>
            <person name="Rokhsar D.S."/>
        </authorList>
    </citation>
    <scope>NUCLEOTIDE SEQUENCE</scope>
    <source>
        <strain evidence="2 4">I ESC-2004</strain>
    </source>
</reference>